<evidence type="ECO:0000256" key="1">
    <source>
        <dbReference type="SAM" id="SignalP"/>
    </source>
</evidence>
<dbReference type="Proteomes" id="UP000006633">
    <property type="component" value="Chromosome"/>
</dbReference>
<name>D7A1D3_ANCN5</name>
<gene>
    <name evidence="2" type="ordered locus">Snov_2195</name>
</gene>
<organism evidence="2 3">
    <name type="scientific">Ancylobacter novellus (strain ATCC 8093 / DSM 506 / JCM 20403 / CCM 1077 / IAM 12100 / NBRC 12443 / NCIMB 10456)</name>
    <name type="common">Starkeya novella</name>
    <dbReference type="NCBI Taxonomy" id="639283"/>
    <lineage>
        <taxon>Bacteria</taxon>
        <taxon>Pseudomonadati</taxon>
        <taxon>Pseudomonadota</taxon>
        <taxon>Alphaproteobacteria</taxon>
        <taxon>Hyphomicrobiales</taxon>
        <taxon>Xanthobacteraceae</taxon>
        <taxon>Ancylobacter</taxon>
    </lineage>
</organism>
<dbReference type="KEGG" id="sno:Snov_2195"/>
<reference evidence="2 3" key="1">
    <citation type="journal article" date="2012" name="Stand. Genomic Sci.">
        <title>Complete genome sequence of the facultatively chemolithoautotrophic and methylotrophic alpha Proteobacterium Starkeya novella type strain (ATCC 8093(T)).</title>
        <authorList>
            <person name="Kappler U."/>
            <person name="Davenport K."/>
            <person name="Beatson S."/>
            <person name="Lucas S."/>
            <person name="Lapidus A."/>
            <person name="Copeland A."/>
            <person name="Berry K.W."/>
            <person name="Glavina Del Rio T."/>
            <person name="Hammon N."/>
            <person name="Dalin E."/>
            <person name="Tice H."/>
            <person name="Pitluck S."/>
            <person name="Richardson P."/>
            <person name="Bruce D."/>
            <person name="Goodwin L.A."/>
            <person name="Han C."/>
            <person name="Tapia R."/>
            <person name="Detter J.C."/>
            <person name="Chang Y.J."/>
            <person name="Jeffries C.D."/>
            <person name="Land M."/>
            <person name="Hauser L."/>
            <person name="Kyrpides N.C."/>
            <person name="Goker M."/>
            <person name="Ivanova N."/>
            <person name="Klenk H.P."/>
            <person name="Woyke T."/>
        </authorList>
    </citation>
    <scope>NUCLEOTIDE SEQUENCE [LARGE SCALE GENOMIC DNA]</scope>
    <source>
        <strain evidence="3">ATCC 8093 / DSM 506 / JCM 20403 / CCM 1077 / IAM 12100 / NBRC 12443 / NCIMB 10456</strain>
    </source>
</reference>
<dbReference type="EMBL" id="CP002026">
    <property type="protein sequence ID" value="ADH89491.1"/>
    <property type="molecule type" value="Genomic_DNA"/>
</dbReference>
<dbReference type="STRING" id="639283.Snov_2195"/>
<dbReference type="OrthoDB" id="9841463at2"/>
<dbReference type="HOGENOM" id="CLU_1474314_0_0_5"/>
<dbReference type="AlphaFoldDB" id="D7A1D3"/>
<evidence type="ECO:0000313" key="3">
    <source>
        <dbReference type="Proteomes" id="UP000006633"/>
    </source>
</evidence>
<sequence>MRRLYSKRVAARLAGGVLCLGLAGAAPAAAQNIASDMDFRGMSTLRVAASPMTVESLDCGIESASLVRELQKQFEAEGLKPAASDGALGVVTVLSTRDGDRNLCNSTLMLGAYKKASFFDKDVGWIRSGYVVVWQSAVLVTSPSEGHAVEVRDALSRLGDALLGDWRTANRPASAAAAVAPAQ</sequence>
<dbReference type="RefSeq" id="WP_013166995.1">
    <property type="nucleotide sequence ID" value="NC_014217.1"/>
</dbReference>
<keyword evidence="1" id="KW-0732">Signal</keyword>
<accession>D7A1D3</accession>
<feature type="signal peptide" evidence="1">
    <location>
        <begin position="1"/>
        <end position="28"/>
    </location>
</feature>
<keyword evidence="3" id="KW-1185">Reference proteome</keyword>
<feature type="chain" id="PRO_5003092097" evidence="1">
    <location>
        <begin position="29"/>
        <end position="183"/>
    </location>
</feature>
<protein>
    <submittedName>
        <fullName evidence="2">Uncharacterized protein</fullName>
    </submittedName>
</protein>
<evidence type="ECO:0000313" key="2">
    <source>
        <dbReference type="EMBL" id="ADH89491.1"/>
    </source>
</evidence>
<proteinExistence type="predicted"/>